<name>A0A640KF95_LEITA</name>
<feature type="region of interest" description="Disordered" evidence="1">
    <location>
        <begin position="27"/>
        <end position="56"/>
    </location>
</feature>
<dbReference type="VEuPathDB" id="TriTrypDB:LtaPh_1801681"/>
<dbReference type="Proteomes" id="UP000419144">
    <property type="component" value="Unassembled WGS sequence"/>
</dbReference>
<keyword evidence="4" id="KW-1185">Reference proteome</keyword>
<evidence type="ECO:0000256" key="1">
    <source>
        <dbReference type="SAM" id="MobiDB-lite"/>
    </source>
</evidence>
<dbReference type="AlphaFoldDB" id="A0A640KF95"/>
<gene>
    <name evidence="2" type="ORF">LtaPh_1801681</name>
    <name evidence="3" type="ORF">LtaPh_1801841</name>
</gene>
<sequence length="84" mass="8613">MSGGLVLDGVVPERPATVTRPALRHVMGGGAPGSEAYVSPPGPLHRPLVRGEPERHPEQDVARVLTGMIGGSCCEATCAAWGGE</sequence>
<protein>
    <submittedName>
        <fullName evidence="2">Unspecified product</fullName>
    </submittedName>
</protein>
<proteinExistence type="predicted"/>
<comment type="caution">
    <text evidence="2">The sequence shown here is derived from an EMBL/GenBank/DDBJ whole genome shotgun (WGS) entry which is preliminary data.</text>
</comment>
<reference evidence="2 4" key="1">
    <citation type="submission" date="2019-11" db="EMBL/GenBank/DDBJ databases">
        <title>Leishmania tarentolae CDS.</title>
        <authorList>
            <person name="Goto Y."/>
            <person name="Yamagishi J."/>
        </authorList>
    </citation>
    <scope>NUCLEOTIDE SEQUENCE [LARGE SCALE GENOMIC DNA]</scope>
    <source>
        <strain evidence="2 4">Parrot Tar II</strain>
    </source>
</reference>
<dbReference type="EMBL" id="BLBS01000023">
    <property type="protein sequence ID" value="GET87724.1"/>
    <property type="molecule type" value="Genomic_DNA"/>
</dbReference>
<organism evidence="2 4">
    <name type="scientific">Leishmania tarentolae</name>
    <name type="common">Sauroleishmania tarentolae</name>
    <dbReference type="NCBI Taxonomy" id="5689"/>
    <lineage>
        <taxon>Eukaryota</taxon>
        <taxon>Discoba</taxon>
        <taxon>Euglenozoa</taxon>
        <taxon>Kinetoplastea</taxon>
        <taxon>Metakinetoplastina</taxon>
        <taxon>Trypanosomatida</taxon>
        <taxon>Trypanosomatidae</taxon>
        <taxon>Leishmaniinae</taxon>
        <taxon>Leishmania</taxon>
        <taxon>lizard Leishmania</taxon>
    </lineage>
</organism>
<dbReference type="VEuPathDB" id="TriTrypDB:LtaPh_1801841"/>
<accession>A0A640KF95</accession>
<dbReference type="EMBL" id="BLBS01000023">
    <property type="protein sequence ID" value="GET87726.1"/>
    <property type="molecule type" value="Genomic_DNA"/>
</dbReference>
<evidence type="ECO:0000313" key="3">
    <source>
        <dbReference type="EMBL" id="GET87726.1"/>
    </source>
</evidence>
<evidence type="ECO:0000313" key="2">
    <source>
        <dbReference type="EMBL" id="GET87724.1"/>
    </source>
</evidence>
<evidence type="ECO:0000313" key="4">
    <source>
        <dbReference type="Proteomes" id="UP000419144"/>
    </source>
</evidence>